<evidence type="ECO:0000313" key="7">
    <source>
        <dbReference type="Proteomes" id="UP000308197"/>
    </source>
</evidence>
<accession>A0A5C3PL98</accession>
<proteinExistence type="inferred from homology"/>
<sequence>MDDSDAIDFGEFDSDSETPRWPSLQDIFDADSFETIAENAASYISRARFRDAEHSSSLVAIKSGSIDPRFSKQPHDIGKELRILLSTDHTNIIEVLGHSYESPTSTLHYWMPFLPFDVYGILSNPRMSPHAPPGGTSDISADPSSFLVVAKSIIYQTLSALAYIHKHGIAHRDLKPRNLLLTADGHLKLIDFGIAWTENTDERDLWPEPRGRMCFDVATGPYRAPELLFGAADYNAYATDLWSTGAVFAEFFTPLRLCKAYDDDGDWCQDGEESGSESDSDESAPKQPFIVPKGLSPDSPDVEWVRESLYDGTRGQIGLAWSIFKVHGTPTSESWPGFKDLPDAQKVTFTQVPAVDLQKLLPNLPPAEAEPDHHASLDLIRKLLAYPPENRLRAVEALKHQLFRMGVPLLLPTDYPPTEGREGKEWNGRTLADFVSQYVSASENVQA</sequence>
<dbReference type="SMART" id="SM00220">
    <property type="entry name" value="S_TKc"/>
    <property type="match status" value="1"/>
</dbReference>
<reference evidence="6 7" key="1">
    <citation type="journal article" date="2019" name="Nat. Ecol. Evol.">
        <title>Megaphylogeny resolves global patterns of mushroom evolution.</title>
        <authorList>
            <person name="Varga T."/>
            <person name="Krizsan K."/>
            <person name="Foldi C."/>
            <person name="Dima B."/>
            <person name="Sanchez-Garcia M."/>
            <person name="Sanchez-Ramirez S."/>
            <person name="Szollosi G.J."/>
            <person name="Szarkandi J.G."/>
            <person name="Papp V."/>
            <person name="Albert L."/>
            <person name="Andreopoulos W."/>
            <person name="Angelini C."/>
            <person name="Antonin V."/>
            <person name="Barry K.W."/>
            <person name="Bougher N.L."/>
            <person name="Buchanan P."/>
            <person name="Buyck B."/>
            <person name="Bense V."/>
            <person name="Catcheside P."/>
            <person name="Chovatia M."/>
            <person name="Cooper J."/>
            <person name="Damon W."/>
            <person name="Desjardin D."/>
            <person name="Finy P."/>
            <person name="Geml J."/>
            <person name="Haridas S."/>
            <person name="Hughes K."/>
            <person name="Justo A."/>
            <person name="Karasinski D."/>
            <person name="Kautmanova I."/>
            <person name="Kiss B."/>
            <person name="Kocsube S."/>
            <person name="Kotiranta H."/>
            <person name="LaButti K.M."/>
            <person name="Lechner B.E."/>
            <person name="Liimatainen K."/>
            <person name="Lipzen A."/>
            <person name="Lukacs Z."/>
            <person name="Mihaltcheva S."/>
            <person name="Morgado L.N."/>
            <person name="Niskanen T."/>
            <person name="Noordeloos M.E."/>
            <person name="Ohm R.A."/>
            <person name="Ortiz-Santana B."/>
            <person name="Ovrebo C."/>
            <person name="Racz N."/>
            <person name="Riley R."/>
            <person name="Savchenko A."/>
            <person name="Shiryaev A."/>
            <person name="Soop K."/>
            <person name="Spirin V."/>
            <person name="Szebenyi C."/>
            <person name="Tomsovsky M."/>
            <person name="Tulloss R.E."/>
            <person name="Uehling J."/>
            <person name="Grigoriev I.V."/>
            <person name="Vagvolgyi C."/>
            <person name="Papp T."/>
            <person name="Martin F.M."/>
            <person name="Miettinen O."/>
            <person name="Hibbett D.S."/>
            <person name="Nagy L.G."/>
        </authorList>
    </citation>
    <scope>NUCLEOTIDE SEQUENCE [LARGE SCALE GENOMIC DNA]</scope>
    <source>
        <strain evidence="6 7">HHB13444</strain>
    </source>
</reference>
<evidence type="ECO:0000256" key="4">
    <source>
        <dbReference type="SAM" id="MobiDB-lite"/>
    </source>
</evidence>
<dbReference type="PROSITE" id="PS00108">
    <property type="entry name" value="PROTEIN_KINASE_ST"/>
    <property type="match status" value="1"/>
</dbReference>
<dbReference type="GO" id="GO:0004674">
    <property type="term" value="F:protein serine/threonine kinase activity"/>
    <property type="evidence" value="ECO:0007669"/>
    <property type="project" value="TreeGrafter"/>
</dbReference>
<dbReference type="AlphaFoldDB" id="A0A5C3PL98"/>
<dbReference type="GO" id="GO:0005524">
    <property type="term" value="F:ATP binding"/>
    <property type="evidence" value="ECO:0007669"/>
    <property type="project" value="UniProtKB-KW"/>
</dbReference>
<dbReference type="PROSITE" id="PS50011">
    <property type="entry name" value="PROTEIN_KINASE_DOM"/>
    <property type="match status" value="1"/>
</dbReference>
<dbReference type="Gene3D" id="1.10.510.10">
    <property type="entry name" value="Transferase(Phosphotransferase) domain 1"/>
    <property type="match status" value="1"/>
</dbReference>
<dbReference type="InParanoid" id="A0A5C3PL98"/>
<dbReference type="STRING" id="1314778.A0A5C3PL98"/>
<dbReference type="InterPro" id="IPR000719">
    <property type="entry name" value="Prot_kinase_dom"/>
</dbReference>
<organism evidence="6 7">
    <name type="scientific">Polyporus arcularius HHB13444</name>
    <dbReference type="NCBI Taxonomy" id="1314778"/>
    <lineage>
        <taxon>Eukaryota</taxon>
        <taxon>Fungi</taxon>
        <taxon>Dikarya</taxon>
        <taxon>Basidiomycota</taxon>
        <taxon>Agaricomycotina</taxon>
        <taxon>Agaricomycetes</taxon>
        <taxon>Polyporales</taxon>
        <taxon>Polyporaceae</taxon>
        <taxon>Polyporus</taxon>
    </lineage>
</organism>
<evidence type="ECO:0000313" key="6">
    <source>
        <dbReference type="EMBL" id="TFK90082.1"/>
    </source>
</evidence>
<dbReference type="Proteomes" id="UP000308197">
    <property type="component" value="Unassembled WGS sequence"/>
</dbReference>
<keyword evidence="3" id="KW-0067">ATP-binding</keyword>
<comment type="similarity">
    <text evidence="1">Belongs to the protein kinase superfamily. CMGC Ser/Thr protein kinase family. CDC2/CDKX subfamily.</text>
</comment>
<feature type="compositionally biased region" description="Acidic residues" evidence="4">
    <location>
        <begin position="268"/>
        <end position="282"/>
    </location>
</feature>
<evidence type="ECO:0000256" key="3">
    <source>
        <dbReference type="ARBA" id="ARBA00022840"/>
    </source>
</evidence>
<evidence type="ECO:0000256" key="2">
    <source>
        <dbReference type="ARBA" id="ARBA00022741"/>
    </source>
</evidence>
<dbReference type="InterPro" id="IPR011009">
    <property type="entry name" value="Kinase-like_dom_sf"/>
</dbReference>
<keyword evidence="6" id="KW-0808">Transferase</keyword>
<keyword evidence="7" id="KW-1185">Reference proteome</keyword>
<keyword evidence="2" id="KW-0547">Nucleotide-binding</keyword>
<feature type="domain" description="Protein kinase" evidence="5">
    <location>
        <begin position="30"/>
        <end position="403"/>
    </location>
</feature>
<dbReference type="InterPro" id="IPR050108">
    <property type="entry name" value="CDK"/>
</dbReference>
<name>A0A5C3PL98_9APHY</name>
<evidence type="ECO:0000256" key="1">
    <source>
        <dbReference type="ARBA" id="ARBA00006485"/>
    </source>
</evidence>
<dbReference type="EMBL" id="ML211056">
    <property type="protein sequence ID" value="TFK90082.1"/>
    <property type="molecule type" value="Genomic_DNA"/>
</dbReference>
<dbReference type="GO" id="GO:0007346">
    <property type="term" value="P:regulation of mitotic cell cycle"/>
    <property type="evidence" value="ECO:0007669"/>
    <property type="project" value="TreeGrafter"/>
</dbReference>
<dbReference type="PANTHER" id="PTHR24056">
    <property type="entry name" value="CELL DIVISION PROTEIN KINASE"/>
    <property type="match status" value="1"/>
</dbReference>
<dbReference type="SUPFAM" id="SSF56112">
    <property type="entry name" value="Protein kinase-like (PK-like)"/>
    <property type="match status" value="1"/>
</dbReference>
<dbReference type="Pfam" id="PF00069">
    <property type="entry name" value="Pkinase"/>
    <property type="match status" value="1"/>
</dbReference>
<evidence type="ECO:0000259" key="5">
    <source>
        <dbReference type="PROSITE" id="PS50011"/>
    </source>
</evidence>
<gene>
    <name evidence="6" type="ORF">K466DRAFT_661088</name>
</gene>
<dbReference type="PANTHER" id="PTHR24056:SF508">
    <property type="entry name" value="CYCLIN-DEPENDENT KINASE 10"/>
    <property type="match status" value="1"/>
</dbReference>
<keyword evidence="6" id="KW-0418">Kinase</keyword>
<dbReference type="InterPro" id="IPR008271">
    <property type="entry name" value="Ser/Thr_kinase_AS"/>
</dbReference>
<dbReference type="GO" id="GO:0005634">
    <property type="term" value="C:nucleus"/>
    <property type="evidence" value="ECO:0007669"/>
    <property type="project" value="TreeGrafter"/>
</dbReference>
<feature type="region of interest" description="Disordered" evidence="4">
    <location>
        <begin position="268"/>
        <end position="298"/>
    </location>
</feature>
<protein>
    <submittedName>
        <fullName evidence="6">Kinase-like protein</fullName>
    </submittedName>
</protein>